<comment type="caution">
    <text evidence="1">The sequence shown here is derived from an EMBL/GenBank/DDBJ whole genome shotgun (WGS) entry which is preliminary data.</text>
</comment>
<dbReference type="InterPro" id="IPR011009">
    <property type="entry name" value="Kinase-like_dom_sf"/>
</dbReference>
<proteinExistence type="predicted"/>
<sequence length="272" mass="29211">MDRTAWESLPPDLREAVEQHLGPVVKAEPVREGRRSAFAATLHTTTGRLFLKGSPDSDAKAMEQLAREAALAPYIAGAVAPALLLDQHTAGWRILAFDHVAGHRASYSPGSPDVAQAVETLATLDEITVPAAVPLMRFEARWSSFTPATRHLGELAGSALLHTDLNPGNILVGAGTATLVDWGMASCGAAFVNPCDLVINLIAGGHDPRAAESAVADLDAWQAAAPDTIDYYARTVAIAWLEAFWNIRHPWANAVVRAAQRWALHRRDHCRG</sequence>
<organism evidence="1 2">
    <name type="scientific">Actinomadura fulvescens</name>
    <dbReference type="NCBI Taxonomy" id="46160"/>
    <lineage>
        <taxon>Bacteria</taxon>
        <taxon>Bacillati</taxon>
        <taxon>Actinomycetota</taxon>
        <taxon>Actinomycetes</taxon>
        <taxon>Streptosporangiales</taxon>
        <taxon>Thermomonosporaceae</taxon>
        <taxon>Actinomadura</taxon>
    </lineage>
</organism>
<dbReference type="Proteomes" id="UP001501509">
    <property type="component" value="Unassembled WGS sequence"/>
</dbReference>
<evidence type="ECO:0000313" key="2">
    <source>
        <dbReference type="Proteomes" id="UP001501509"/>
    </source>
</evidence>
<protein>
    <recommendedName>
        <fullName evidence="3">Aminoglycoside phosphotransferase</fullName>
    </recommendedName>
</protein>
<dbReference type="Gene3D" id="3.90.1200.10">
    <property type="match status" value="1"/>
</dbReference>
<reference evidence="1 2" key="1">
    <citation type="journal article" date="2019" name="Int. J. Syst. Evol. Microbiol.">
        <title>The Global Catalogue of Microorganisms (GCM) 10K type strain sequencing project: providing services to taxonomists for standard genome sequencing and annotation.</title>
        <authorList>
            <consortium name="The Broad Institute Genomics Platform"/>
            <consortium name="The Broad Institute Genome Sequencing Center for Infectious Disease"/>
            <person name="Wu L."/>
            <person name="Ma J."/>
        </authorList>
    </citation>
    <scope>NUCLEOTIDE SEQUENCE [LARGE SCALE GENOMIC DNA]</scope>
    <source>
        <strain evidence="1 2">JCM 6833</strain>
    </source>
</reference>
<evidence type="ECO:0000313" key="1">
    <source>
        <dbReference type="EMBL" id="GAA2618624.1"/>
    </source>
</evidence>
<dbReference type="SUPFAM" id="SSF56112">
    <property type="entry name" value="Protein kinase-like (PK-like)"/>
    <property type="match status" value="1"/>
</dbReference>
<accession>A0ABN3Q6U2</accession>
<dbReference type="EMBL" id="BAAATD010000009">
    <property type="protein sequence ID" value="GAA2618624.1"/>
    <property type="molecule type" value="Genomic_DNA"/>
</dbReference>
<name>A0ABN3Q6U2_9ACTN</name>
<gene>
    <name evidence="1" type="ORF">GCM10010411_62630</name>
</gene>
<keyword evidence="2" id="KW-1185">Reference proteome</keyword>
<dbReference type="RefSeq" id="WP_344546077.1">
    <property type="nucleotide sequence ID" value="NZ_BAAATD010000009.1"/>
</dbReference>
<evidence type="ECO:0008006" key="3">
    <source>
        <dbReference type="Google" id="ProtNLM"/>
    </source>
</evidence>